<evidence type="ECO:0000313" key="6">
    <source>
        <dbReference type="EMBL" id="MUM64998.1"/>
    </source>
</evidence>
<dbReference type="GO" id="GO:0065002">
    <property type="term" value="P:intracellular protein transmembrane transport"/>
    <property type="evidence" value="ECO:0007669"/>
    <property type="project" value="TreeGrafter"/>
</dbReference>
<gene>
    <name evidence="5 6" type="primary">tatC</name>
    <name evidence="6" type="ORF">D1867_07035</name>
</gene>
<feature type="transmembrane region" description="Helical" evidence="5">
    <location>
        <begin position="180"/>
        <end position="208"/>
    </location>
</feature>
<dbReference type="InterPro" id="IPR002033">
    <property type="entry name" value="TatC"/>
</dbReference>
<evidence type="ECO:0000313" key="7">
    <source>
        <dbReference type="Proteomes" id="UP000440125"/>
    </source>
</evidence>
<evidence type="ECO:0000256" key="3">
    <source>
        <dbReference type="ARBA" id="ARBA00022989"/>
    </source>
</evidence>
<comment type="subcellular location">
    <subcellularLocation>
        <location evidence="5">Cell membrane</location>
        <topology evidence="5">Multi-pass membrane protein</topology>
    </subcellularLocation>
    <subcellularLocation>
        <location evidence="1">Membrane</location>
        <topology evidence="1">Multi-pass membrane protein</topology>
    </subcellularLocation>
</comment>
<dbReference type="HAMAP" id="MF_00902">
    <property type="entry name" value="TatC"/>
    <property type="match status" value="1"/>
</dbReference>
<feature type="transmembrane region" description="Helical" evidence="5">
    <location>
        <begin position="95"/>
        <end position="114"/>
    </location>
</feature>
<organism evidence="6 7">
    <name type="scientific">Acidianus infernus</name>
    <dbReference type="NCBI Taxonomy" id="12915"/>
    <lineage>
        <taxon>Archaea</taxon>
        <taxon>Thermoproteota</taxon>
        <taxon>Thermoprotei</taxon>
        <taxon>Sulfolobales</taxon>
        <taxon>Sulfolobaceae</taxon>
        <taxon>Acidianus</taxon>
    </lineage>
</organism>
<evidence type="ECO:0000256" key="5">
    <source>
        <dbReference type="HAMAP-Rule" id="MF_00902"/>
    </source>
</evidence>
<keyword evidence="5" id="KW-0811">Translocation</keyword>
<feature type="transmembrane region" description="Helical" evidence="5">
    <location>
        <begin position="135"/>
        <end position="160"/>
    </location>
</feature>
<feature type="transmembrane region" description="Helical" evidence="5">
    <location>
        <begin position="220"/>
        <end position="239"/>
    </location>
</feature>
<comment type="function">
    <text evidence="5">Part of the twin-arginine translocation (Tat) system that transports large folded proteins containing a characteristic twin-arginine motif in their signal peptide across membranes.</text>
</comment>
<keyword evidence="5" id="KW-0813">Transport</keyword>
<dbReference type="GO" id="GO:0033281">
    <property type="term" value="C:TAT protein transport complex"/>
    <property type="evidence" value="ECO:0007669"/>
    <property type="project" value="UniProtKB-UniRule"/>
</dbReference>
<evidence type="ECO:0000256" key="4">
    <source>
        <dbReference type="ARBA" id="ARBA00023136"/>
    </source>
</evidence>
<reference evidence="6 7" key="1">
    <citation type="submission" date="2019-10" db="EMBL/GenBank/DDBJ databases">
        <title>Genome Sequences from Six Type Strain Members of the Archaeal Family Sulfolobaceae: Acidianus ambivalens, Acidianus infernus, Metallosphaera prunae, Stygiolobus azoricus, Sulfolobus metallicus, and Sulfurisphaera ohwakuensis.</title>
        <authorList>
            <person name="Counts J.A."/>
            <person name="Kelly R.M."/>
        </authorList>
    </citation>
    <scope>NUCLEOTIDE SEQUENCE [LARGE SCALE GENOMIC DNA]</scope>
    <source>
        <strain evidence="6 7">DSM 3191</strain>
    </source>
</reference>
<dbReference type="Pfam" id="PF00902">
    <property type="entry name" value="TatC"/>
    <property type="match status" value="1"/>
</dbReference>
<proteinExistence type="inferred from homology"/>
<dbReference type="GO" id="GO:0009977">
    <property type="term" value="F:proton motive force dependent protein transmembrane transporter activity"/>
    <property type="evidence" value="ECO:0007669"/>
    <property type="project" value="TreeGrafter"/>
</dbReference>
<dbReference type="PRINTS" id="PR01840">
    <property type="entry name" value="TATCFAMILY"/>
</dbReference>
<dbReference type="GO" id="GO:0043953">
    <property type="term" value="P:protein transport by the Tat complex"/>
    <property type="evidence" value="ECO:0007669"/>
    <property type="project" value="UniProtKB-UniRule"/>
</dbReference>
<comment type="subunit">
    <text evidence="5">Forms a complex with TatA.</text>
</comment>
<accession>A0A6A9QM58</accession>
<keyword evidence="5" id="KW-0653">Protein transport</keyword>
<dbReference type="AlphaFoldDB" id="A0A6A9QM58"/>
<evidence type="ECO:0000256" key="2">
    <source>
        <dbReference type="ARBA" id="ARBA00022692"/>
    </source>
</evidence>
<dbReference type="Proteomes" id="UP000440125">
    <property type="component" value="Unassembled WGS sequence"/>
</dbReference>
<comment type="similarity">
    <text evidence="5">Belongs to the TatC family.</text>
</comment>
<comment type="caution">
    <text evidence="6">The sequence shown here is derived from an EMBL/GenBank/DDBJ whole genome shotgun (WGS) entry which is preliminary data.</text>
</comment>
<keyword evidence="7" id="KW-1185">Reference proteome</keyword>
<protein>
    <recommendedName>
        <fullName evidence="5">Sec-independent protein translocase protein TatC</fullName>
    </recommendedName>
</protein>
<name>A0A6A9QM58_ACIIN</name>
<feature type="transmembrane region" description="Helical" evidence="5">
    <location>
        <begin position="245"/>
        <end position="265"/>
    </location>
</feature>
<sequence length="279" mass="31738">MTERTELRKDEEKPLLSHIAELAMRLRRGLISLFLAFIIFFAFGYTTINIDGYTIPILYPSLFHSLADSLMLFFIHHELPKGMKLLNLNPFDPLYASAYTSFYLALFISLPIIFRELWGFVSPGLYEHEKKLVKYIVFPAALLFVSGSLFAYFIIVPLMMKFVVLYTTALGVEPTLSLRAFVSTVVSLMMVTGIAFEYPLVMSILTYIGMVKADSWRKNWRWGVLGAFIIAWIISPGTTGGVIETTIGVILSVLYFVGVTSAKIIEKRRSERNEQTIQR</sequence>
<evidence type="ECO:0000256" key="1">
    <source>
        <dbReference type="ARBA" id="ARBA00004141"/>
    </source>
</evidence>
<dbReference type="PANTHER" id="PTHR30371">
    <property type="entry name" value="SEC-INDEPENDENT PROTEIN TRANSLOCASE PROTEIN TATC"/>
    <property type="match status" value="1"/>
</dbReference>
<keyword evidence="4 5" id="KW-0472">Membrane</keyword>
<dbReference type="PANTHER" id="PTHR30371:SF0">
    <property type="entry name" value="SEC-INDEPENDENT PROTEIN TRANSLOCASE PROTEIN TATC, CHLOROPLASTIC-RELATED"/>
    <property type="match status" value="1"/>
</dbReference>
<keyword evidence="2 5" id="KW-0812">Transmembrane</keyword>
<dbReference type="EMBL" id="WFIY01000004">
    <property type="protein sequence ID" value="MUM64998.1"/>
    <property type="molecule type" value="Genomic_DNA"/>
</dbReference>
<dbReference type="NCBIfam" id="TIGR00945">
    <property type="entry name" value="tatC"/>
    <property type="match status" value="1"/>
</dbReference>
<feature type="transmembrane region" description="Helical" evidence="5">
    <location>
        <begin position="30"/>
        <end position="50"/>
    </location>
</feature>
<dbReference type="RefSeq" id="WP_338077995.1">
    <property type="nucleotide sequence ID" value="NZ_WFIY01000004.1"/>
</dbReference>
<keyword evidence="3 5" id="KW-1133">Transmembrane helix</keyword>
<keyword evidence="5" id="KW-1003">Cell membrane</keyword>